<organism evidence="3 4">
    <name type="scientific">Photobacterium halotolerans</name>
    <dbReference type="NCBI Taxonomy" id="265726"/>
    <lineage>
        <taxon>Bacteria</taxon>
        <taxon>Pseudomonadati</taxon>
        <taxon>Pseudomonadota</taxon>
        <taxon>Gammaproteobacteria</taxon>
        <taxon>Vibrionales</taxon>
        <taxon>Vibrionaceae</taxon>
        <taxon>Photobacterium</taxon>
    </lineage>
</organism>
<feature type="compositionally biased region" description="Basic and acidic residues" evidence="1">
    <location>
        <begin position="50"/>
        <end position="60"/>
    </location>
</feature>
<feature type="compositionally biased region" description="Basic and acidic residues" evidence="1">
    <location>
        <begin position="74"/>
        <end position="84"/>
    </location>
</feature>
<gene>
    <name evidence="3" type="ORF">CAG72_15735</name>
</gene>
<dbReference type="RefSeq" id="WP_161446128.1">
    <property type="nucleotide sequence ID" value="NZ_WXWU01000010.1"/>
</dbReference>
<evidence type="ECO:0000256" key="2">
    <source>
        <dbReference type="SAM" id="SignalP"/>
    </source>
</evidence>
<sequence>MSQIQSKHGFALGVVLTALCMTLSGFASASEQTGETQLIINDGKQDQLTEDVKATSDSLEKSAVQKAASQEQLTHPDADKEKINQDSQKNRS</sequence>
<keyword evidence="2" id="KW-0732">Signal</keyword>
<dbReference type="OrthoDB" id="9902153at2"/>
<proteinExistence type="predicted"/>
<accession>A0A7X5AV60</accession>
<evidence type="ECO:0000256" key="1">
    <source>
        <dbReference type="SAM" id="MobiDB-lite"/>
    </source>
</evidence>
<name>A0A7X5AV60_9GAMM</name>
<evidence type="ECO:0000313" key="3">
    <source>
        <dbReference type="EMBL" id="NAW66665.1"/>
    </source>
</evidence>
<dbReference type="Proteomes" id="UP000465712">
    <property type="component" value="Unassembled WGS sequence"/>
</dbReference>
<evidence type="ECO:0008006" key="5">
    <source>
        <dbReference type="Google" id="ProtNLM"/>
    </source>
</evidence>
<protein>
    <recommendedName>
        <fullName evidence="5">Secreted protein</fullName>
    </recommendedName>
</protein>
<evidence type="ECO:0000313" key="4">
    <source>
        <dbReference type="Proteomes" id="UP000465712"/>
    </source>
</evidence>
<feature type="region of interest" description="Disordered" evidence="1">
    <location>
        <begin position="50"/>
        <end position="92"/>
    </location>
</feature>
<feature type="signal peptide" evidence="2">
    <location>
        <begin position="1"/>
        <end position="29"/>
    </location>
</feature>
<reference evidence="3 4" key="1">
    <citation type="submission" date="2017-05" db="EMBL/GenBank/DDBJ databases">
        <title>High clonality and local adaptation shapes Vibrionaceae linages within an endangered oasis.</title>
        <authorList>
            <person name="Vazquez-Rosas-Landa M."/>
        </authorList>
    </citation>
    <scope>NUCLEOTIDE SEQUENCE [LARGE SCALE GENOMIC DNA]</scope>
    <source>
        <strain evidence="3 4">P46_P4S1P180</strain>
    </source>
</reference>
<dbReference type="AlphaFoldDB" id="A0A7X5AV60"/>
<dbReference type="EMBL" id="WXWW01000227">
    <property type="protein sequence ID" value="NAW66665.1"/>
    <property type="molecule type" value="Genomic_DNA"/>
</dbReference>
<comment type="caution">
    <text evidence="3">The sequence shown here is derived from an EMBL/GenBank/DDBJ whole genome shotgun (WGS) entry which is preliminary data.</text>
</comment>
<feature type="chain" id="PRO_5043826153" description="Secreted protein" evidence="2">
    <location>
        <begin position="30"/>
        <end position="92"/>
    </location>
</feature>